<dbReference type="STRING" id="349161.Dred_1833"/>
<name>A4J5K5_DESRM</name>
<evidence type="ECO:0000256" key="3">
    <source>
        <dbReference type="ARBA" id="ARBA00022605"/>
    </source>
</evidence>
<dbReference type="KEGG" id="drm:Dred_1833"/>
<gene>
    <name evidence="8" type="ordered locus">Dred_1833</name>
</gene>
<comment type="pathway">
    <text evidence="1">Amino-acid biosynthesis; L-leucine biosynthesis; L-leucine from 3-methyl-2-oxobutanoate: step 1/4.</text>
</comment>
<dbReference type="PANTHER" id="PTHR10277">
    <property type="entry name" value="HOMOCITRATE SYNTHASE-RELATED"/>
    <property type="match status" value="1"/>
</dbReference>
<keyword evidence="4" id="KW-0808">Transferase</keyword>
<evidence type="ECO:0000256" key="6">
    <source>
        <dbReference type="ARBA" id="ARBA00023304"/>
    </source>
</evidence>
<keyword evidence="9" id="KW-1185">Reference proteome</keyword>
<dbReference type="InterPro" id="IPR050073">
    <property type="entry name" value="2-IPM_HCS-like"/>
</dbReference>
<keyword evidence="5" id="KW-0464">Manganese</keyword>
<protein>
    <recommendedName>
        <fullName evidence="2">2-isopropylmalate synthase</fullName>
        <ecNumber evidence="2">2.3.3.13</ecNumber>
    </recommendedName>
</protein>
<dbReference type="InterPro" id="IPR002034">
    <property type="entry name" value="AIPM/Hcit_synth_CS"/>
</dbReference>
<dbReference type="PROSITE" id="PS50991">
    <property type="entry name" value="PYR_CT"/>
    <property type="match status" value="1"/>
</dbReference>
<dbReference type="EMBL" id="CP000612">
    <property type="protein sequence ID" value="ABO50358.1"/>
    <property type="molecule type" value="Genomic_DNA"/>
</dbReference>
<dbReference type="Proteomes" id="UP000001556">
    <property type="component" value="Chromosome"/>
</dbReference>
<feature type="domain" description="Pyruvate carboxyltransferase" evidence="7">
    <location>
        <begin position="1"/>
        <end position="121"/>
    </location>
</feature>
<accession>A4J5K5</accession>
<dbReference type="InterPro" id="IPR013785">
    <property type="entry name" value="Aldolase_TIM"/>
</dbReference>
<evidence type="ECO:0000313" key="8">
    <source>
        <dbReference type="EMBL" id="ABO50358.1"/>
    </source>
</evidence>
<evidence type="ECO:0000256" key="1">
    <source>
        <dbReference type="ARBA" id="ARBA00004689"/>
    </source>
</evidence>
<dbReference type="eggNOG" id="COG0119">
    <property type="taxonomic scope" value="Bacteria"/>
</dbReference>
<dbReference type="EC" id="2.3.3.13" evidence="2"/>
<reference evidence="8 9" key="1">
    <citation type="submission" date="2007-03" db="EMBL/GenBank/DDBJ databases">
        <title>Complete sequence of Desulfotomaculum reducens MI-1.</title>
        <authorList>
            <consortium name="US DOE Joint Genome Institute"/>
            <person name="Copeland A."/>
            <person name="Lucas S."/>
            <person name="Lapidus A."/>
            <person name="Barry K."/>
            <person name="Detter J.C."/>
            <person name="Glavina del Rio T."/>
            <person name="Hammon N."/>
            <person name="Israni S."/>
            <person name="Dalin E."/>
            <person name="Tice H."/>
            <person name="Pitluck S."/>
            <person name="Sims D."/>
            <person name="Brettin T."/>
            <person name="Bruce D."/>
            <person name="Han C."/>
            <person name="Tapia R."/>
            <person name="Schmutz J."/>
            <person name="Larimer F."/>
            <person name="Land M."/>
            <person name="Hauser L."/>
            <person name="Kyrpides N."/>
            <person name="Kim E."/>
            <person name="Tebo B.M."/>
            <person name="Richardson P."/>
        </authorList>
    </citation>
    <scope>NUCLEOTIDE SEQUENCE [LARGE SCALE GENOMIC DNA]</scope>
    <source>
        <strain evidence="8 9">MI-1</strain>
    </source>
</reference>
<dbReference type="GO" id="GO:0009098">
    <property type="term" value="P:L-leucine biosynthetic process"/>
    <property type="evidence" value="ECO:0007669"/>
    <property type="project" value="TreeGrafter"/>
</dbReference>
<keyword evidence="6" id="KW-0100">Branched-chain amino acid biosynthesis</keyword>
<evidence type="ECO:0000256" key="5">
    <source>
        <dbReference type="ARBA" id="ARBA00023211"/>
    </source>
</evidence>
<dbReference type="Pfam" id="PF00682">
    <property type="entry name" value="HMGL-like"/>
    <property type="match status" value="1"/>
</dbReference>
<evidence type="ECO:0000256" key="2">
    <source>
        <dbReference type="ARBA" id="ARBA00012973"/>
    </source>
</evidence>
<dbReference type="HOGENOM" id="CLU_1989063_0_0_9"/>
<organism evidence="8 9">
    <name type="scientific">Desulforamulus reducens (strain ATCC BAA-1160 / DSM 100696 / MI-1)</name>
    <name type="common">Desulfotomaculum reducens</name>
    <dbReference type="NCBI Taxonomy" id="349161"/>
    <lineage>
        <taxon>Bacteria</taxon>
        <taxon>Bacillati</taxon>
        <taxon>Bacillota</taxon>
        <taxon>Clostridia</taxon>
        <taxon>Eubacteriales</taxon>
        <taxon>Peptococcaceae</taxon>
        <taxon>Desulforamulus</taxon>
    </lineage>
</organism>
<sequence>MWNTIEAVVKAGATIINVPDTVGYAVPEEFGELIRNIHDCLKNLNDKVLLSVHCHNDLGLATANTLIAVKNGADKVECTGRVNIKVTCGSDKIYSARASDTNIIKASALAFINGINNISLESINH</sequence>
<dbReference type="InterPro" id="IPR000891">
    <property type="entry name" value="PYR_CT"/>
</dbReference>
<dbReference type="Gene3D" id="3.20.20.70">
    <property type="entry name" value="Aldolase class I"/>
    <property type="match status" value="1"/>
</dbReference>
<dbReference type="AlphaFoldDB" id="A4J5K5"/>
<evidence type="ECO:0000313" key="9">
    <source>
        <dbReference type="Proteomes" id="UP000001556"/>
    </source>
</evidence>
<dbReference type="SUPFAM" id="SSF51569">
    <property type="entry name" value="Aldolase"/>
    <property type="match status" value="1"/>
</dbReference>
<evidence type="ECO:0000256" key="4">
    <source>
        <dbReference type="ARBA" id="ARBA00022679"/>
    </source>
</evidence>
<dbReference type="PANTHER" id="PTHR10277:SF9">
    <property type="entry name" value="2-ISOPROPYLMALATE SYNTHASE 1, CHLOROPLASTIC-RELATED"/>
    <property type="match status" value="1"/>
</dbReference>
<dbReference type="GO" id="GO:0003852">
    <property type="term" value="F:2-isopropylmalate synthase activity"/>
    <property type="evidence" value="ECO:0007669"/>
    <property type="project" value="UniProtKB-EC"/>
</dbReference>
<keyword evidence="3" id="KW-0028">Amino-acid biosynthesis</keyword>
<proteinExistence type="predicted"/>
<dbReference type="PROSITE" id="PS00816">
    <property type="entry name" value="AIPM_HOMOCIT_SYNTH_2"/>
    <property type="match status" value="1"/>
</dbReference>
<evidence type="ECO:0000259" key="7">
    <source>
        <dbReference type="PROSITE" id="PS50991"/>
    </source>
</evidence>